<keyword evidence="1" id="KW-1133">Transmembrane helix</keyword>
<feature type="transmembrane region" description="Helical" evidence="1">
    <location>
        <begin position="20"/>
        <end position="40"/>
    </location>
</feature>
<gene>
    <name evidence="2" type="ORF">HII31_02472</name>
</gene>
<proteinExistence type="predicted"/>
<dbReference type="OrthoDB" id="3645743at2759"/>
<feature type="transmembrane region" description="Helical" evidence="1">
    <location>
        <begin position="60"/>
        <end position="85"/>
    </location>
</feature>
<accession>A0A8H6RTR6</accession>
<organism evidence="2 3">
    <name type="scientific">Pseudocercospora fuligena</name>
    <dbReference type="NCBI Taxonomy" id="685502"/>
    <lineage>
        <taxon>Eukaryota</taxon>
        <taxon>Fungi</taxon>
        <taxon>Dikarya</taxon>
        <taxon>Ascomycota</taxon>
        <taxon>Pezizomycotina</taxon>
        <taxon>Dothideomycetes</taxon>
        <taxon>Dothideomycetidae</taxon>
        <taxon>Mycosphaerellales</taxon>
        <taxon>Mycosphaerellaceae</taxon>
        <taxon>Pseudocercospora</taxon>
    </lineage>
</organism>
<comment type="caution">
    <text evidence="2">The sequence shown here is derived from an EMBL/GenBank/DDBJ whole genome shotgun (WGS) entry which is preliminary data.</text>
</comment>
<keyword evidence="1" id="KW-0472">Membrane</keyword>
<dbReference type="EMBL" id="JABCIY010000031">
    <property type="protein sequence ID" value="KAF7196071.1"/>
    <property type="molecule type" value="Genomic_DNA"/>
</dbReference>
<evidence type="ECO:0000313" key="3">
    <source>
        <dbReference type="Proteomes" id="UP000660729"/>
    </source>
</evidence>
<protein>
    <submittedName>
        <fullName evidence="2">Uncharacterized protein</fullName>
    </submittedName>
</protein>
<dbReference type="Proteomes" id="UP000660729">
    <property type="component" value="Unassembled WGS sequence"/>
</dbReference>
<evidence type="ECO:0000313" key="2">
    <source>
        <dbReference type="EMBL" id="KAF7196071.1"/>
    </source>
</evidence>
<evidence type="ECO:0000256" key="1">
    <source>
        <dbReference type="SAM" id="Phobius"/>
    </source>
</evidence>
<name>A0A8H6RTR6_9PEZI</name>
<reference evidence="2" key="1">
    <citation type="submission" date="2020-04" db="EMBL/GenBank/DDBJ databases">
        <title>Draft genome resource of the tomato pathogen Pseudocercospora fuligena.</title>
        <authorList>
            <person name="Zaccaron A."/>
        </authorList>
    </citation>
    <scope>NUCLEOTIDE SEQUENCE</scope>
    <source>
        <strain evidence="2">PF001</strain>
    </source>
</reference>
<keyword evidence="1" id="KW-0812">Transmembrane</keyword>
<dbReference type="AlphaFoldDB" id="A0A8H6RTR6"/>
<keyword evidence="3" id="KW-1185">Reference proteome</keyword>
<feature type="transmembrane region" description="Helical" evidence="1">
    <location>
        <begin position="92"/>
        <end position="112"/>
    </location>
</feature>
<sequence>MAIRAPWKGWQRTAMPIVSALILIDTFAILVLSMFTAAALELDYDKAPEYARSHTALIRAQLVFFWCTIPLVSLAFTASEMFALWTDRLRPSWILLSSITAVVMWTLEFVLWELCIQAPKGTAPDYCPWVYRGDGWSRYASWYTLGNTASPRALPTLFIFYFMQLAIASAVVHRQRKSYFRKSDLVQRWPESNEEVEEVVSDLVSEPTIEINNDDNQQAFNRKLSVDVRSG</sequence>
<feature type="transmembrane region" description="Helical" evidence="1">
    <location>
        <begin position="153"/>
        <end position="172"/>
    </location>
</feature>